<dbReference type="GO" id="GO:0045944">
    <property type="term" value="P:positive regulation of transcription by RNA polymerase II"/>
    <property type="evidence" value="ECO:0007669"/>
    <property type="project" value="TreeGrafter"/>
</dbReference>
<dbReference type="GO" id="GO:0000976">
    <property type="term" value="F:transcription cis-regulatory region binding"/>
    <property type="evidence" value="ECO:0007669"/>
    <property type="project" value="TreeGrafter"/>
</dbReference>
<dbReference type="InterPro" id="IPR021858">
    <property type="entry name" value="Fun_TF"/>
</dbReference>
<dbReference type="Proteomes" id="UP000053328">
    <property type="component" value="Unassembled WGS sequence"/>
</dbReference>
<dbReference type="HOGENOM" id="CLU_713783_0_0_1"/>
<name>A0A0D2BKG9_9EURO</name>
<keyword evidence="4" id="KW-1185">Reference proteome</keyword>
<dbReference type="AlphaFoldDB" id="A0A0D2BKG9"/>
<accession>A0A0D2BKG9</accession>
<dbReference type="Pfam" id="PF11951">
    <property type="entry name" value="Fungal_trans_2"/>
    <property type="match status" value="1"/>
</dbReference>
<protein>
    <submittedName>
        <fullName evidence="3">Uncharacterized protein</fullName>
    </submittedName>
</protein>
<evidence type="ECO:0000256" key="1">
    <source>
        <dbReference type="ARBA" id="ARBA00004123"/>
    </source>
</evidence>
<reference evidence="3 4" key="1">
    <citation type="submission" date="2015-01" db="EMBL/GenBank/DDBJ databases">
        <title>The Genome Sequence of Exophiala spinifera CBS89968.</title>
        <authorList>
            <consortium name="The Broad Institute Genomics Platform"/>
            <person name="Cuomo C."/>
            <person name="de Hoog S."/>
            <person name="Gorbushina A."/>
            <person name="Stielow B."/>
            <person name="Teixiera M."/>
            <person name="Abouelleil A."/>
            <person name="Chapman S.B."/>
            <person name="Priest M."/>
            <person name="Young S.K."/>
            <person name="Wortman J."/>
            <person name="Nusbaum C."/>
            <person name="Birren B."/>
        </authorList>
    </citation>
    <scope>NUCLEOTIDE SEQUENCE [LARGE SCALE GENOMIC DNA]</scope>
    <source>
        <strain evidence="3 4">CBS 89968</strain>
    </source>
</reference>
<dbReference type="RefSeq" id="XP_016239639.1">
    <property type="nucleotide sequence ID" value="XM_016378069.1"/>
</dbReference>
<dbReference type="VEuPathDB" id="FungiDB:PV08_03718"/>
<dbReference type="GO" id="GO:0003700">
    <property type="term" value="F:DNA-binding transcription factor activity"/>
    <property type="evidence" value="ECO:0007669"/>
    <property type="project" value="TreeGrafter"/>
</dbReference>
<dbReference type="EMBL" id="KN847493">
    <property type="protein sequence ID" value="KIW19423.1"/>
    <property type="molecule type" value="Genomic_DNA"/>
</dbReference>
<evidence type="ECO:0000313" key="4">
    <source>
        <dbReference type="Proteomes" id="UP000053328"/>
    </source>
</evidence>
<evidence type="ECO:0000313" key="3">
    <source>
        <dbReference type="EMBL" id="KIW19423.1"/>
    </source>
</evidence>
<comment type="subcellular location">
    <subcellularLocation>
        <location evidence="1">Nucleus</location>
    </subcellularLocation>
</comment>
<evidence type="ECO:0000256" key="2">
    <source>
        <dbReference type="ARBA" id="ARBA00023242"/>
    </source>
</evidence>
<dbReference type="OrthoDB" id="5130013at2759"/>
<gene>
    <name evidence="3" type="ORF">PV08_03718</name>
</gene>
<proteinExistence type="predicted"/>
<dbReference type="PANTHER" id="PTHR37534:SF11">
    <property type="entry name" value="ZN(II)2CYS6 TRANSCRIPTION FACTOR (EUROFUNG)"/>
    <property type="match status" value="1"/>
</dbReference>
<dbReference type="GO" id="GO:0005634">
    <property type="term" value="C:nucleus"/>
    <property type="evidence" value="ECO:0007669"/>
    <property type="project" value="UniProtKB-SubCell"/>
</dbReference>
<keyword evidence="2" id="KW-0539">Nucleus</keyword>
<sequence>MKRIQAANSVFGEIFDYLPLQPKTLSHTGNSVQLVTHFHSTITNLLCFSPEATDESLASYVLPLVSNSELVYTAVEALSAAHLSNRGLAHPSVARRLHASTLNILAVSLGNVDFAKDVEVILATIVLLIYYEIVLGSSLSSAYTHLKGAKVVLQNFCGTQLSPDALFFVGILQYFDVIVAFSLHQRSLGFASGLLNADSVASEVDAVYGLTKSLWPKLEYLAKLRASEMLHSASHDQLEECEESLIQWNVEEPTSQIPRQTQIEREAVLQIARLHKYSALTILYSDFEDAFSIIIGPSRLQERRAAAYEKALESLLRVCVLSTTVSTVLWPLYVVSMQARSTSDQVLLENVFSSVMERQSMKVVSTARDAILQRWGGAYKGPLPLLG</sequence>
<dbReference type="PANTHER" id="PTHR37534">
    <property type="entry name" value="TRANSCRIPTIONAL ACTIVATOR PROTEIN UGA3"/>
    <property type="match status" value="1"/>
</dbReference>
<dbReference type="STRING" id="91928.A0A0D2BKG9"/>
<dbReference type="GeneID" id="27330801"/>
<organism evidence="3 4">
    <name type="scientific">Exophiala spinifera</name>
    <dbReference type="NCBI Taxonomy" id="91928"/>
    <lineage>
        <taxon>Eukaryota</taxon>
        <taxon>Fungi</taxon>
        <taxon>Dikarya</taxon>
        <taxon>Ascomycota</taxon>
        <taxon>Pezizomycotina</taxon>
        <taxon>Eurotiomycetes</taxon>
        <taxon>Chaetothyriomycetidae</taxon>
        <taxon>Chaetothyriales</taxon>
        <taxon>Herpotrichiellaceae</taxon>
        <taxon>Exophiala</taxon>
    </lineage>
</organism>